<dbReference type="PANTHER" id="PTHR48081:SF8">
    <property type="entry name" value="ALPHA_BETA HYDROLASE FOLD-3 DOMAIN-CONTAINING PROTEIN-RELATED"/>
    <property type="match status" value="1"/>
</dbReference>
<keyword evidence="2" id="KW-0812">Transmembrane</keyword>
<keyword evidence="2" id="KW-0472">Membrane</keyword>
<name>A0ABR1IU10_9AGAR</name>
<sequence length="447" mass="49707">MSYPPQSQVNFPPESLRLPLTTHHPVFKTLYIIARLSHLLILIPLWTAWYAFPANRNPHRSLFRSRNARGYGQVDGNEDNGPWTLRECVSIRLIKWMMPLNSKCALAPLSLDKSRLEERPEREREIEKEGKEKMKETGFVWVPPVPREYIKGVANDSQVKAVKLPAYVWPKDSDLNGGNAEDLVGLWIHGGGYMMGNATEKYGESEIPRQLSKSSKIKNILSIDYRLIHDSPHPGQLLDALSGYHYLVRTLGIAPKRVVLIGACAGGNLAMLLTRYLYEEMASGDVTLGMPGAIMLFSPVLDMAIDLEIHLGLASKRPNTSTDMLATSYIPNVRLMGGKNLDFLGSPWLSSNRASPNSQIYSGYPPTFLSIGSAECLCREVYQLYELLKGDGVDVEIDVREDAVHDFMAFPSTGPSRGGLITIPNERARVGVMERAAEWVGGLGSRV</sequence>
<evidence type="ECO:0000313" key="4">
    <source>
        <dbReference type="EMBL" id="KAK7440991.1"/>
    </source>
</evidence>
<feature type="domain" description="Alpha/beta hydrolase fold-3" evidence="3">
    <location>
        <begin position="186"/>
        <end position="408"/>
    </location>
</feature>
<organism evidence="4 5">
    <name type="scientific">Marasmiellus scandens</name>
    <dbReference type="NCBI Taxonomy" id="2682957"/>
    <lineage>
        <taxon>Eukaryota</taxon>
        <taxon>Fungi</taxon>
        <taxon>Dikarya</taxon>
        <taxon>Basidiomycota</taxon>
        <taxon>Agaricomycotina</taxon>
        <taxon>Agaricomycetes</taxon>
        <taxon>Agaricomycetidae</taxon>
        <taxon>Agaricales</taxon>
        <taxon>Marasmiineae</taxon>
        <taxon>Omphalotaceae</taxon>
        <taxon>Marasmiellus</taxon>
    </lineage>
</organism>
<dbReference type="EMBL" id="JBANRG010000065">
    <property type="protein sequence ID" value="KAK7440991.1"/>
    <property type="molecule type" value="Genomic_DNA"/>
</dbReference>
<evidence type="ECO:0000313" key="5">
    <source>
        <dbReference type="Proteomes" id="UP001498398"/>
    </source>
</evidence>
<reference evidence="4 5" key="1">
    <citation type="submission" date="2024-01" db="EMBL/GenBank/DDBJ databases">
        <title>A draft genome for the cacao thread blight pathogen Marasmiellus scandens.</title>
        <authorList>
            <person name="Baruah I.K."/>
            <person name="Leung J."/>
            <person name="Bukari Y."/>
            <person name="Amoako-Attah I."/>
            <person name="Meinhardt L.W."/>
            <person name="Bailey B.A."/>
            <person name="Cohen S.P."/>
        </authorList>
    </citation>
    <scope>NUCLEOTIDE SEQUENCE [LARGE SCALE GENOMIC DNA]</scope>
    <source>
        <strain evidence="4 5">GH-19</strain>
    </source>
</reference>
<evidence type="ECO:0000256" key="2">
    <source>
        <dbReference type="SAM" id="Phobius"/>
    </source>
</evidence>
<evidence type="ECO:0000259" key="3">
    <source>
        <dbReference type="Pfam" id="PF07859"/>
    </source>
</evidence>
<protein>
    <recommendedName>
        <fullName evidence="3">Alpha/beta hydrolase fold-3 domain-containing protein</fullName>
    </recommendedName>
</protein>
<keyword evidence="2" id="KW-1133">Transmembrane helix</keyword>
<dbReference type="Pfam" id="PF07859">
    <property type="entry name" value="Abhydrolase_3"/>
    <property type="match status" value="1"/>
</dbReference>
<dbReference type="InterPro" id="IPR029058">
    <property type="entry name" value="AB_hydrolase_fold"/>
</dbReference>
<dbReference type="InterPro" id="IPR050300">
    <property type="entry name" value="GDXG_lipolytic_enzyme"/>
</dbReference>
<dbReference type="Gene3D" id="3.40.50.1820">
    <property type="entry name" value="alpha/beta hydrolase"/>
    <property type="match status" value="1"/>
</dbReference>
<dbReference type="SUPFAM" id="SSF53474">
    <property type="entry name" value="alpha/beta-Hydrolases"/>
    <property type="match status" value="1"/>
</dbReference>
<dbReference type="Proteomes" id="UP001498398">
    <property type="component" value="Unassembled WGS sequence"/>
</dbReference>
<accession>A0ABR1IU10</accession>
<gene>
    <name evidence="4" type="ORF">VKT23_016771</name>
</gene>
<evidence type="ECO:0000256" key="1">
    <source>
        <dbReference type="ARBA" id="ARBA00022801"/>
    </source>
</evidence>
<comment type="caution">
    <text evidence="4">The sequence shown here is derived from an EMBL/GenBank/DDBJ whole genome shotgun (WGS) entry which is preliminary data.</text>
</comment>
<feature type="transmembrane region" description="Helical" evidence="2">
    <location>
        <begin position="30"/>
        <end position="52"/>
    </location>
</feature>
<keyword evidence="1" id="KW-0378">Hydrolase</keyword>
<proteinExistence type="predicted"/>
<dbReference type="PANTHER" id="PTHR48081">
    <property type="entry name" value="AB HYDROLASE SUPERFAMILY PROTEIN C4A8.06C"/>
    <property type="match status" value="1"/>
</dbReference>
<dbReference type="InterPro" id="IPR013094">
    <property type="entry name" value="AB_hydrolase_3"/>
</dbReference>
<keyword evidence="5" id="KW-1185">Reference proteome</keyword>